<evidence type="ECO:0000256" key="4">
    <source>
        <dbReference type="ARBA" id="ARBA00023136"/>
    </source>
</evidence>
<evidence type="ECO:0000256" key="5">
    <source>
        <dbReference type="SAM" id="MobiDB-lite"/>
    </source>
</evidence>
<dbReference type="InterPro" id="IPR012919">
    <property type="entry name" value="SUN_dom"/>
</dbReference>
<comment type="subcellular location">
    <subcellularLocation>
        <location evidence="1">Endomembrane system</location>
    </subcellularLocation>
</comment>
<dbReference type="PROSITE" id="PS51469">
    <property type="entry name" value="SUN"/>
    <property type="match status" value="1"/>
</dbReference>
<dbReference type="EMBL" id="JAACJJ010000043">
    <property type="protein sequence ID" value="KAF5314876.1"/>
    <property type="molecule type" value="Genomic_DNA"/>
</dbReference>
<feature type="domain" description="SUN" evidence="7">
    <location>
        <begin position="117"/>
        <end position="289"/>
    </location>
</feature>
<keyword evidence="3" id="KW-1133">Transmembrane helix</keyword>
<accession>A0A8H5EWF9</accession>
<evidence type="ECO:0000256" key="3">
    <source>
        <dbReference type="ARBA" id="ARBA00022989"/>
    </source>
</evidence>
<dbReference type="Proteomes" id="UP000567179">
    <property type="component" value="Unassembled WGS sequence"/>
</dbReference>
<feature type="compositionally biased region" description="Low complexity" evidence="5">
    <location>
        <begin position="367"/>
        <end position="394"/>
    </location>
</feature>
<evidence type="ECO:0000256" key="6">
    <source>
        <dbReference type="SAM" id="SignalP"/>
    </source>
</evidence>
<feature type="region of interest" description="Disordered" evidence="5">
    <location>
        <begin position="719"/>
        <end position="771"/>
    </location>
</feature>
<dbReference type="OrthoDB" id="266334at2759"/>
<dbReference type="GO" id="GO:0016020">
    <property type="term" value="C:membrane"/>
    <property type="evidence" value="ECO:0007669"/>
    <property type="project" value="InterPro"/>
</dbReference>
<feature type="chain" id="PRO_5034103318" description="SUN domain-containing protein" evidence="6">
    <location>
        <begin position="21"/>
        <end position="973"/>
    </location>
</feature>
<feature type="compositionally biased region" description="Gly residues" evidence="5">
    <location>
        <begin position="94"/>
        <end position="104"/>
    </location>
</feature>
<feature type="compositionally biased region" description="Polar residues" evidence="5">
    <location>
        <begin position="337"/>
        <end position="366"/>
    </location>
</feature>
<dbReference type="GO" id="GO:0005737">
    <property type="term" value="C:cytoplasm"/>
    <property type="evidence" value="ECO:0007669"/>
    <property type="project" value="TreeGrafter"/>
</dbReference>
<organism evidence="8 9">
    <name type="scientific">Psilocybe cf. subviscida</name>
    <dbReference type="NCBI Taxonomy" id="2480587"/>
    <lineage>
        <taxon>Eukaryota</taxon>
        <taxon>Fungi</taxon>
        <taxon>Dikarya</taxon>
        <taxon>Basidiomycota</taxon>
        <taxon>Agaricomycotina</taxon>
        <taxon>Agaricomycetes</taxon>
        <taxon>Agaricomycetidae</taxon>
        <taxon>Agaricales</taxon>
        <taxon>Agaricineae</taxon>
        <taxon>Strophariaceae</taxon>
        <taxon>Psilocybe</taxon>
    </lineage>
</organism>
<dbReference type="Pfam" id="PF07738">
    <property type="entry name" value="Sad1_UNC"/>
    <property type="match status" value="1"/>
</dbReference>
<protein>
    <recommendedName>
        <fullName evidence="7">SUN domain-containing protein</fullName>
    </recommendedName>
</protein>
<feature type="signal peptide" evidence="6">
    <location>
        <begin position="1"/>
        <end position="20"/>
    </location>
</feature>
<name>A0A8H5EWF9_9AGAR</name>
<dbReference type="GO" id="GO:0034975">
    <property type="term" value="P:protein folding in endoplasmic reticulum"/>
    <property type="evidence" value="ECO:0007669"/>
    <property type="project" value="TreeGrafter"/>
</dbReference>
<proteinExistence type="predicted"/>
<feature type="region of interest" description="Disordered" evidence="5">
    <location>
        <begin position="320"/>
        <end position="416"/>
    </location>
</feature>
<gene>
    <name evidence="8" type="ORF">D9619_007249</name>
</gene>
<keyword evidence="6" id="KW-0732">Signal</keyword>
<sequence length="973" mass="106818">MFSALPPALLALLFALPVFSQNTSHNDAFRALSLQVKKPPSEPICCLKPLTPTEPVDDGILLSFEEWKARQFAVNADPVVPTERDSVIRLPGTSGDGEAGGNGGHTQEPSPTPPDPASNIPPNDVQPTLEWTGFSYAKIPITDRYNYASLDCTASVHASHRSAKSATSILSSKHDRYMLSPCKTKEEQFVVVELCDDIRIDTVQLANFEFFSGVLKDFTISVAKRYPTGEDGWTLMGTYRAKNIRGEQTFRPPNFLSDFYRYIRIDFHSHYGNEFYCPVSLLRVYGLTHLEEWKWELWESESRAKHVEALKKRALPASVEVVPPPTPSMAEDVKEANNVSQETIAASKPENTSSAEPPSGDSPSSKSLTLMPSSVSTTTPSSSFNDSQSSQSLTQPPPITPTPTNPSQPSTPSVSLATSQTIIYIPPVPTSVPREETTIPKEPYAIISAESINVTVAKVAATTTLSASTATTVPEPPRQRASDTPTIVVSASTASTAITVPPVPVAKGGESIYRTIINRLAEVELNQTLYVRYFEQQNFAIRDVIKRLGEDVGRLEAITRSQSVTQQRLLNDWEKQKYQMEMEYSDLVSRLEVLSEEILLEKRLGVAQLCLLLAVLVFLGLTRGSRAEALIDHGSTQLNRSVREWGKRHFTISNNWRSRFKGNSLDIPAVIDTRRSTPTHSPERVTHAVAATSARPKVASARTYPAHSAKLENEIFVPFPSASQPRTPLDRIDLNSSAGQDYFSRPRTRTISNSRTHGGTPSVRTPGSRRTAQHTVFQRAATSTTVRAQGNLQRSNSYGIYASQIPPSGSWGGSGNPAKSAKKWARTAHLHQVKSFDKSTPPARRSTMNAATLSIAVHPEGGGSTRKSRERGEEDDTRTPRMFDLEGDNENFFSLPPVKAITPAAKTLREDESGFPLISHSREIETSMLMKPDSTFTSPLDDGDAWVDTDSIDESELESHSGTISKFALPTVT</sequence>
<evidence type="ECO:0000256" key="2">
    <source>
        <dbReference type="ARBA" id="ARBA00022692"/>
    </source>
</evidence>
<comment type="caution">
    <text evidence="8">The sequence shown here is derived from an EMBL/GenBank/DDBJ whole genome shotgun (WGS) entry which is preliminary data.</text>
</comment>
<keyword evidence="9" id="KW-1185">Reference proteome</keyword>
<dbReference type="InterPro" id="IPR045120">
    <property type="entry name" value="Suco/Slp1-like"/>
</dbReference>
<dbReference type="GO" id="GO:0012505">
    <property type="term" value="C:endomembrane system"/>
    <property type="evidence" value="ECO:0007669"/>
    <property type="project" value="UniProtKB-SubCell"/>
</dbReference>
<evidence type="ECO:0000313" key="8">
    <source>
        <dbReference type="EMBL" id="KAF5314876.1"/>
    </source>
</evidence>
<dbReference type="Gene3D" id="2.60.120.260">
    <property type="entry name" value="Galactose-binding domain-like"/>
    <property type="match status" value="1"/>
</dbReference>
<keyword evidence="4" id="KW-0472">Membrane</keyword>
<feature type="region of interest" description="Disordered" evidence="5">
    <location>
        <begin position="855"/>
        <end position="881"/>
    </location>
</feature>
<reference evidence="8 9" key="1">
    <citation type="journal article" date="2020" name="ISME J.">
        <title>Uncovering the hidden diversity of litter-decomposition mechanisms in mushroom-forming fungi.</title>
        <authorList>
            <person name="Floudas D."/>
            <person name="Bentzer J."/>
            <person name="Ahren D."/>
            <person name="Johansson T."/>
            <person name="Persson P."/>
            <person name="Tunlid A."/>
        </authorList>
    </citation>
    <scope>NUCLEOTIDE SEQUENCE [LARGE SCALE GENOMIC DNA]</scope>
    <source>
        <strain evidence="8 9">CBS 101986</strain>
    </source>
</reference>
<evidence type="ECO:0000259" key="7">
    <source>
        <dbReference type="PROSITE" id="PS51469"/>
    </source>
</evidence>
<keyword evidence="2" id="KW-0812">Transmembrane</keyword>
<dbReference type="PANTHER" id="PTHR12953:SF0">
    <property type="entry name" value="SUN DOMAIN-CONTAINING OSSIFICATION FACTOR"/>
    <property type="match status" value="1"/>
</dbReference>
<feature type="region of interest" description="Disordered" evidence="5">
    <location>
        <begin position="83"/>
        <end position="125"/>
    </location>
</feature>
<evidence type="ECO:0000313" key="9">
    <source>
        <dbReference type="Proteomes" id="UP000567179"/>
    </source>
</evidence>
<dbReference type="PANTHER" id="PTHR12953">
    <property type="entry name" value="MEMBRANE PROTEIN CH1 RELATED"/>
    <property type="match status" value="1"/>
</dbReference>
<feature type="compositionally biased region" description="Pro residues" evidence="5">
    <location>
        <begin position="395"/>
        <end position="406"/>
    </location>
</feature>
<dbReference type="AlphaFoldDB" id="A0A8H5EWF9"/>
<feature type="compositionally biased region" description="Polar residues" evidence="5">
    <location>
        <begin position="749"/>
        <end position="771"/>
    </location>
</feature>
<evidence type="ECO:0000256" key="1">
    <source>
        <dbReference type="ARBA" id="ARBA00004308"/>
    </source>
</evidence>